<feature type="compositionally biased region" description="Basic and acidic residues" evidence="1">
    <location>
        <begin position="246"/>
        <end position="255"/>
    </location>
</feature>
<evidence type="ECO:0000313" key="2">
    <source>
        <dbReference type="EMBL" id="EGD58754.1"/>
    </source>
</evidence>
<name>F1Z9I8_9SPHN</name>
<dbReference type="OrthoDB" id="7202530at2"/>
<dbReference type="SUPFAM" id="SSF52540">
    <property type="entry name" value="P-loop containing nucleoside triphosphate hydrolases"/>
    <property type="match status" value="1"/>
</dbReference>
<protein>
    <recommendedName>
        <fullName evidence="4">RecA-like protein</fullName>
    </recommendedName>
</protein>
<dbReference type="STRING" id="983920.Y88_0812"/>
<dbReference type="AlphaFoldDB" id="F1Z9I8"/>
<dbReference type="RefSeq" id="WP_008066267.1">
    <property type="nucleotide sequence ID" value="NZ_AQWK01000002.1"/>
</dbReference>
<proteinExistence type="predicted"/>
<dbReference type="Gene3D" id="3.40.50.300">
    <property type="entry name" value="P-loop containing nucleotide triphosphate hydrolases"/>
    <property type="match status" value="1"/>
</dbReference>
<gene>
    <name evidence="2" type="ORF">Y88_0812</name>
</gene>
<evidence type="ECO:0008006" key="4">
    <source>
        <dbReference type="Google" id="ProtNLM"/>
    </source>
</evidence>
<accession>F1Z9I8</accession>
<organism evidence="2 3">
    <name type="scientific">Novosphingobium nitrogenifigens DSM 19370</name>
    <dbReference type="NCBI Taxonomy" id="983920"/>
    <lineage>
        <taxon>Bacteria</taxon>
        <taxon>Pseudomonadati</taxon>
        <taxon>Pseudomonadota</taxon>
        <taxon>Alphaproteobacteria</taxon>
        <taxon>Sphingomonadales</taxon>
        <taxon>Sphingomonadaceae</taxon>
        <taxon>Novosphingobium</taxon>
    </lineage>
</organism>
<reference evidence="2 3" key="1">
    <citation type="journal article" date="2012" name="J. Bacteriol.">
        <title>Draft Genome Sequence of Novosphingobium nitrogenifigens Y88T.</title>
        <authorList>
            <person name="Strabala T.J."/>
            <person name="Macdonald L."/>
            <person name="Liu V."/>
            <person name="Smit A.M."/>
        </authorList>
    </citation>
    <scope>NUCLEOTIDE SEQUENCE [LARGE SCALE GENOMIC DNA]</scope>
    <source>
        <strain evidence="2 3">DSM 19370</strain>
    </source>
</reference>
<evidence type="ECO:0000313" key="3">
    <source>
        <dbReference type="Proteomes" id="UP000004728"/>
    </source>
</evidence>
<dbReference type="Proteomes" id="UP000004728">
    <property type="component" value="Unassembled WGS sequence"/>
</dbReference>
<dbReference type="EMBL" id="AEWJ01000041">
    <property type="protein sequence ID" value="EGD58754.1"/>
    <property type="molecule type" value="Genomic_DNA"/>
</dbReference>
<feature type="region of interest" description="Disordered" evidence="1">
    <location>
        <begin position="226"/>
        <end position="255"/>
    </location>
</feature>
<keyword evidence="3" id="KW-1185">Reference proteome</keyword>
<dbReference type="HOGENOM" id="CLU_096443_0_0_5"/>
<dbReference type="InterPro" id="IPR027417">
    <property type="entry name" value="P-loop_NTPase"/>
</dbReference>
<dbReference type="InParanoid" id="F1Z9I8"/>
<dbReference type="eggNOG" id="COG4544">
    <property type="taxonomic scope" value="Bacteria"/>
</dbReference>
<comment type="caution">
    <text evidence="2">The sequence shown here is derived from an EMBL/GenBank/DDBJ whole genome shotgun (WGS) entry which is preliminary data.</text>
</comment>
<evidence type="ECO:0000256" key="1">
    <source>
        <dbReference type="SAM" id="MobiDB-lite"/>
    </source>
</evidence>
<sequence>MTPVSLPRIDRSAHWQPGLGDACRHVEIFASADEASGAGLALAFALDAARESADHRPWLWVQDKTAIRLSGRPYRPGLPEGLRHRLLHVAADRPEDALFALEEGLRCRDLAFVIGEIAGNPTSLDFTASRRLSLAAEKHGVPLWLVRLSARHDLGSARMRWDVDSVSSPPPRWNRDAPGAPCWRARLFRAHTFQPGQWVLGHDGEANRLVAVRAVAVRAGEDEGACTSGAAAAPDHGDLVQGAGDRPLEAEPRRA</sequence>